<dbReference type="NCBIfam" id="TIGR00199">
    <property type="entry name" value="PncC_domain"/>
    <property type="match status" value="1"/>
</dbReference>
<dbReference type="InterPro" id="IPR008135">
    <property type="entry name" value="Competence-induced_CinA"/>
</dbReference>
<dbReference type="Gene3D" id="3.40.980.10">
    <property type="entry name" value="MoaB/Mog-like domain"/>
    <property type="match status" value="1"/>
</dbReference>
<gene>
    <name evidence="3" type="ORF">HNQ39_000923</name>
</gene>
<dbReference type="Proteomes" id="UP000520814">
    <property type="component" value="Unassembled WGS sequence"/>
</dbReference>
<dbReference type="InterPro" id="IPR041424">
    <property type="entry name" value="CinA_KH"/>
</dbReference>
<dbReference type="AlphaFoldDB" id="A0A7W9SM35"/>
<dbReference type="HAMAP" id="MF_00226_B">
    <property type="entry name" value="CinA_B"/>
    <property type="match status" value="1"/>
</dbReference>
<feature type="domain" description="MoaB/Mog" evidence="2">
    <location>
        <begin position="4"/>
        <end position="170"/>
    </location>
</feature>
<dbReference type="Gene3D" id="3.90.950.20">
    <property type="entry name" value="CinA-like"/>
    <property type="match status" value="1"/>
</dbReference>
<protein>
    <recommendedName>
        <fullName evidence="1">CinA-like protein</fullName>
    </recommendedName>
</protein>
<dbReference type="SMART" id="SM00852">
    <property type="entry name" value="MoCF_biosynth"/>
    <property type="match status" value="1"/>
</dbReference>
<proteinExistence type="inferred from homology"/>
<sequence length="413" mass="42854">MTAEIISFGTELLLGQIVDTDAAYLAQKLSQCGVSVYNRATVGDNLERAIAALTLALSRSDIVFCIGGLGPTGDDLTRATIAAALDAPLVRDPALVAHLTAWFEKRGYTTNDAIFLQADVPTGGKPIPNANGTAPGLWVEKDGKTVVALPGPPNEFVPMVDTELLPRLWGPGGQASGSVIRSRTLRIVGMGESVAEEKTADLMAGANPSVAPYAKPAEVHLRVTAKAASAEDAEALIAPVVSEIKARLGSVVYGEDDQTLEEVVVRLLEAQGKTVATAESCTGGWLAQRITAISGSSSVFHTGVVTYANETKIGLLGIPRALIGAVGAVSPEVARAMAERVRELGQADFGIGITGIAGPGGGSDEKPVGLVYIAVAGPAGTELTKNIFPGQRADVRWRATQTALDMLRKQLIG</sequence>
<dbReference type="SUPFAM" id="SSF53218">
    <property type="entry name" value="Molybdenum cofactor biosynthesis proteins"/>
    <property type="match status" value="1"/>
</dbReference>
<dbReference type="PIRSF" id="PIRSF006728">
    <property type="entry name" value="CinA"/>
    <property type="match status" value="1"/>
</dbReference>
<evidence type="ECO:0000256" key="1">
    <source>
        <dbReference type="HAMAP-Rule" id="MF_00226"/>
    </source>
</evidence>
<dbReference type="CDD" id="cd00885">
    <property type="entry name" value="cinA"/>
    <property type="match status" value="1"/>
</dbReference>
<dbReference type="InterPro" id="IPR050101">
    <property type="entry name" value="CinA"/>
</dbReference>
<dbReference type="Pfam" id="PF00994">
    <property type="entry name" value="MoCF_biosynth"/>
    <property type="match status" value="1"/>
</dbReference>
<dbReference type="Gene3D" id="3.30.70.2860">
    <property type="match status" value="1"/>
</dbReference>
<dbReference type="RefSeq" id="WP_184192777.1">
    <property type="nucleotide sequence ID" value="NZ_JACHGW010000001.1"/>
</dbReference>
<dbReference type="SUPFAM" id="SSF142433">
    <property type="entry name" value="CinA-like"/>
    <property type="match status" value="1"/>
</dbReference>
<accession>A0A7W9SM35</accession>
<dbReference type="PANTHER" id="PTHR13939:SF0">
    <property type="entry name" value="NMN AMIDOHYDROLASE-LIKE PROTEIN YFAY"/>
    <property type="match status" value="1"/>
</dbReference>
<dbReference type="InterPro" id="IPR036425">
    <property type="entry name" value="MoaB/Mog-like_dom_sf"/>
</dbReference>
<dbReference type="InterPro" id="IPR008136">
    <property type="entry name" value="CinA_C"/>
</dbReference>
<dbReference type="NCBIfam" id="TIGR00200">
    <property type="entry name" value="cinA_nterm"/>
    <property type="match status" value="1"/>
</dbReference>
<evidence type="ECO:0000313" key="4">
    <source>
        <dbReference type="Proteomes" id="UP000520814"/>
    </source>
</evidence>
<comment type="caution">
    <text evidence="3">The sequence shown here is derived from an EMBL/GenBank/DDBJ whole genome shotgun (WGS) entry which is preliminary data.</text>
</comment>
<keyword evidence="3" id="KW-0378">Hydrolase</keyword>
<organism evidence="3 4">
    <name type="scientific">Armatimonas rosea</name>
    <dbReference type="NCBI Taxonomy" id="685828"/>
    <lineage>
        <taxon>Bacteria</taxon>
        <taxon>Bacillati</taxon>
        <taxon>Armatimonadota</taxon>
        <taxon>Armatimonadia</taxon>
        <taxon>Armatimonadales</taxon>
        <taxon>Armatimonadaceae</taxon>
        <taxon>Armatimonas</taxon>
    </lineage>
</organism>
<evidence type="ECO:0000259" key="2">
    <source>
        <dbReference type="SMART" id="SM00852"/>
    </source>
</evidence>
<dbReference type="Pfam" id="PF18146">
    <property type="entry name" value="CinA_KH"/>
    <property type="match status" value="1"/>
</dbReference>
<keyword evidence="4" id="KW-1185">Reference proteome</keyword>
<dbReference type="InterPro" id="IPR036653">
    <property type="entry name" value="CinA-like_C"/>
</dbReference>
<dbReference type="PANTHER" id="PTHR13939">
    <property type="entry name" value="NICOTINAMIDE-NUCLEOTIDE AMIDOHYDROLASE PNCC"/>
    <property type="match status" value="1"/>
</dbReference>
<dbReference type="Pfam" id="PF02464">
    <property type="entry name" value="CinA"/>
    <property type="match status" value="1"/>
</dbReference>
<dbReference type="GO" id="GO:0016787">
    <property type="term" value="F:hydrolase activity"/>
    <property type="evidence" value="ECO:0007669"/>
    <property type="project" value="UniProtKB-KW"/>
</dbReference>
<name>A0A7W9SM35_ARMRO</name>
<evidence type="ECO:0000313" key="3">
    <source>
        <dbReference type="EMBL" id="MBB6049161.1"/>
    </source>
</evidence>
<dbReference type="InterPro" id="IPR001453">
    <property type="entry name" value="MoaB/Mog_dom"/>
</dbReference>
<dbReference type="EMBL" id="JACHGW010000001">
    <property type="protein sequence ID" value="MBB6049161.1"/>
    <property type="molecule type" value="Genomic_DNA"/>
</dbReference>
<reference evidence="3 4" key="1">
    <citation type="submission" date="2020-08" db="EMBL/GenBank/DDBJ databases">
        <title>Genomic Encyclopedia of Type Strains, Phase IV (KMG-IV): sequencing the most valuable type-strain genomes for metagenomic binning, comparative biology and taxonomic classification.</title>
        <authorList>
            <person name="Goeker M."/>
        </authorList>
    </citation>
    <scope>NUCLEOTIDE SEQUENCE [LARGE SCALE GENOMIC DNA]</scope>
    <source>
        <strain evidence="3 4">DSM 23562</strain>
    </source>
</reference>
<dbReference type="NCBIfam" id="NF001813">
    <property type="entry name" value="PRK00549.1"/>
    <property type="match status" value="1"/>
</dbReference>
<comment type="similarity">
    <text evidence="1">Belongs to the CinA family.</text>
</comment>